<evidence type="ECO:0000313" key="3">
    <source>
        <dbReference type="EMBL" id="MXU87933.1"/>
    </source>
</evidence>
<protein>
    <submittedName>
        <fullName evidence="3">Putative secreted protein</fullName>
    </submittedName>
</protein>
<accession>A0A6B0UI95</accession>
<feature type="chain" id="PRO_5025619855" evidence="2">
    <location>
        <begin position="27"/>
        <end position="99"/>
    </location>
</feature>
<organism evidence="3">
    <name type="scientific">Ixodes ricinus</name>
    <name type="common">Common tick</name>
    <name type="synonym">Acarus ricinus</name>
    <dbReference type="NCBI Taxonomy" id="34613"/>
    <lineage>
        <taxon>Eukaryota</taxon>
        <taxon>Metazoa</taxon>
        <taxon>Ecdysozoa</taxon>
        <taxon>Arthropoda</taxon>
        <taxon>Chelicerata</taxon>
        <taxon>Arachnida</taxon>
        <taxon>Acari</taxon>
        <taxon>Parasitiformes</taxon>
        <taxon>Ixodida</taxon>
        <taxon>Ixodoidea</taxon>
        <taxon>Ixodidae</taxon>
        <taxon>Ixodinae</taxon>
        <taxon>Ixodes</taxon>
    </lineage>
</organism>
<sequence length="99" mass="11253">MPMEVLCLSWLIICLLFCTCLLRATSSESMALRMASPWPEGPVAMATRSSYCRHMPRGGRRLLPLARWREGASCLPRSRPPPTPPRGPPLDNPVRFQYW</sequence>
<dbReference type="AlphaFoldDB" id="A0A6B0UI95"/>
<feature type="signal peptide" evidence="2">
    <location>
        <begin position="1"/>
        <end position="26"/>
    </location>
</feature>
<evidence type="ECO:0000256" key="1">
    <source>
        <dbReference type="SAM" id="MobiDB-lite"/>
    </source>
</evidence>
<proteinExistence type="predicted"/>
<dbReference type="EMBL" id="GIFC01005850">
    <property type="protein sequence ID" value="MXU87933.1"/>
    <property type="molecule type" value="Transcribed_RNA"/>
</dbReference>
<name>A0A6B0UI95_IXORI</name>
<keyword evidence="2" id="KW-0732">Signal</keyword>
<reference evidence="3" key="1">
    <citation type="submission" date="2019-12" db="EMBL/GenBank/DDBJ databases">
        <title>An insight into the sialome of adult female Ixodes ricinus ticks feeding for 6 days.</title>
        <authorList>
            <person name="Perner J."/>
            <person name="Ribeiro J.M.C."/>
        </authorList>
    </citation>
    <scope>NUCLEOTIDE SEQUENCE</scope>
    <source>
        <strain evidence="3">Semi-engorged</strain>
        <tissue evidence="3">Salivary glands</tissue>
    </source>
</reference>
<feature type="region of interest" description="Disordered" evidence="1">
    <location>
        <begin position="74"/>
        <end position="99"/>
    </location>
</feature>
<feature type="compositionally biased region" description="Pro residues" evidence="1">
    <location>
        <begin position="78"/>
        <end position="91"/>
    </location>
</feature>
<evidence type="ECO:0000256" key="2">
    <source>
        <dbReference type="SAM" id="SignalP"/>
    </source>
</evidence>